<sequence>MAQVSLNGIKAELAAYVVVCILVFSNGVLSAAYSHLSGIIIAETSVNIQLFQVTGLLIRDLVLFQIFTFMALAIYTVDSLVAFKIFTAGRYYD</sequence>
<evidence type="ECO:0000313" key="2">
    <source>
        <dbReference type="EMBL" id="RTG88774.1"/>
    </source>
</evidence>
<evidence type="ECO:0000256" key="1">
    <source>
        <dbReference type="SAM" id="Phobius"/>
    </source>
</evidence>
<reference evidence="2 3" key="1">
    <citation type="journal article" date="2019" name="PLoS Pathog.">
        <title>Genome sequence of the bovine parasite Schistosoma bovis Tanzania.</title>
        <authorList>
            <person name="Oey H."/>
            <person name="Zakrzewski M."/>
            <person name="Gobert G."/>
            <person name="Gravermann K."/>
            <person name="Stoye J."/>
            <person name="Jones M."/>
            <person name="Mcmanus D."/>
            <person name="Krause L."/>
        </authorList>
    </citation>
    <scope>NUCLEOTIDE SEQUENCE [LARGE SCALE GENOMIC DNA]</scope>
    <source>
        <strain evidence="2 3">TAN1997</strain>
    </source>
</reference>
<dbReference type="Proteomes" id="UP000290809">
    <property type="component" value="Unassembled WGS sequence"/>
</dbReference>
<organism evidence="2 3">
    <name type="scientific">Schistosoma bovis</name>
    <name type="common">Blood fluke</name>
    <dbReference type="NCBI Taxonomy" id="6184"/>
    <lineage>
        <taxon>Eukaryota</taxon>
        <taxon>Metazoa</taxon>
        <taxon>Spiralia</taxon>
        <taxon>Lophotrochozoa</taxon>
        <taxon>Platyhelminthes</taxon>
        <taxon>Trematoda</taxon>
        <taxon>Digenea</taxon>
        <taxon>Strigeidida</taxon>
        <taxon>Schistosomatoidea</taxon>
        <taxon>Schistosomatidae</taxon>
        <taxon>Schistosoma</taxon>
    </lineage>
</organism>
<keyword evidence="3" id="KW-1185">Reference proteome</keyword>
<comment type="caution">
    <text evidence="2">The sequence shown here is derived from an EMBL/GenBank/DDBJ whole genome shotgun (WGS) entry which is preliminary data.</text>
</comment>
<feature type="transmembrane region" description="Helical" evidence="1">
    <location>
        <begin position="13"/>
        <end position="42"/>
    </location>
</feature>
<gene>
    <name evidence="2" type="ORF">DC041_0002488</name>
</gene>
<keyword evidence="1" id="KW-0472">Membrane</keyword>
<keyword evidence="1" id="KW-0812">Transmembrane</keyword>
<proteinExistence type="predicted"/>
<feature type="transmembrane region" description="Helical" evidence="1">
    <location>
        <begin position="62"/>
        <end position="83"/>
    </location>
</feature>
<keyword evidence="1" id="KW-1133">Transmembrane helix</keyword>
<name>A0A430QM98_SCHBO</name>
<evidence type="ECO:0000313" key="3">
    <source>
        <dbReference type="Proteomes" id="UP000290809"/>
    </source>
</evidence>
<accession>A0A430QM98</accession>
<protein>
    <submittedName>
        <fullName evidence="2">Uncharacterized protein</fullName>
    </submittedName>
</protein>
<dbReference type="AlphaFoldDB" id="A0A430QM98"/>
<dbReference type="EMBL" id="QMKO01001552">
    <property type="protein sequence ID" value="RTG88774.1"/>
    <property type="molecule type" value="Genomic_DNA"/>
</dbReference>